<proteinExistence type="predicted"/>
<dbReference type="EMBL" id="CP022743">
    <property type="protein sequence ID" value="ASU34375.1"/>
    <property type="molecule type" value="Genomic_DNA"/>
</dbReference>
<keyword evidence="2" id="KW-1185">Reference proteome</keyword>
<sequence>MNTSTIPGFVKYKAGNKVIYQGKEVFVSSTKRTDNKIVICDDENLQTGFNYEPVYPYELSPVRQLRQGISTKPQTPEKRAELSDMTAFFDLLAQIVPFNCDNCFKPLYAVTKKSKRCVTAHIFPKAYFESIATNPDNILFMGADFIGCPCNCHDRWDANLDSRKKLTRAYSIALIRFEILKPFMTDKELVAAYEYLGLEVEV</sequence>
<evidence type="ECO:0000313" key="1">
    <source>
        <dbReference type="EMBL" id="ASU34375.1"/>
    </source>
</evidence>
<protein>
    <submittedName>
        <fullName evidence="1">Uncharacterized protein</fullName>
    </submittedName>
</protein>
<organism evidence="1 2">
    <name type="scientific">Mucilaginibacter xinganensis</name>
    <dbReference type="NCBI Taxonomy" id="1234841"/>
    <lineage>
        <taxon>Bacteria</taxon>
        <taxon>Pseudomonadati</taxon>
        <taxon>Bacteroidota</taxon>
        <taxon>Sphingobacteriia</taxon>
        <taxon>Sphingobacteriales</taxon>
        <taxon>Sphingobacteriaceae</taxon>
        <taxon>Mucilaginibacter</taxon>
    </lineage>
</organism>
<reference evidence="1 2" key="1">
    <citation type="submission" date="2017-08" db="EMBL/GenBank/DDBJ databases">
        <title>Complete genome sequence of Mucilaginibacter sp. strain BJC16-A31.</title>
        <authorList>
            <consortium name="Henan University of Science and Technology"/>
            <person name="You X."/>
        </authorList>
    </citation>
    <scope>NUCLEOTIDE SEQUENCE [LARGE SCALE GENOMIC DNA]</scope>
    <source>
        <strain evidence="1 2">BJC16-A31</strain>
    </source>
</reference>
<evidence type="ECO:0000313" key="2">
    <source>
        <dbReference type="Proteomes" id="UP000215002"/>
    </source>
</evidence>
<dbReference type="AlphaFoldDB" id="A0A223NWY9"/>
<name>A0A223NWY9_9SPHI</name>
<dbReference type="KEGG" id="muc:MuYL_2488"/>
<gene>
    <name evidence="1" type="ORF">MuYL_2488</name>
</gene>
<accession>A0A223NWY9</accession>
<dbReference type="RefSeq" id="WP_094570734.1">
    <property type="nucleotide sequence ID" value="NZ_CP022743.1"/>
</dbReference>
<dbReference type="Proteomes" id="UP000215002">
    <property type="component" value="Chromosome"/>
</dbReference>